<organism evidence="1">
    <name type="scientific">Anopheles sinensis</name>
    <name type="common">Mosquito</name>
    <dbReference type="NCBI Taxonomy" id="74873"/>
    <lineage>
        <taxon>Eukaryota</taxon>
        <taxon>Metazoa</taxon>
        <taxon>Ecdysozoa</taxon>
        <taxon>Arthropoda</taxon>
        <taxon>Hexapoda</taxon>
        <taxon>Insecta</taxon>
        <taxon>Pterygota</taxon>
        <taxon>Neoptera</taxon>
        <taxon>Endopterygota</taxon>
        <taxon>Diptera</taxon>
        <taxon>Nematocera</taxon>
        <taxon>Culicoidea</taxon>
        <taxon>Culicidae</taxon>
        <taxon>Anophelinae</taxon>
        <taxon>Anopheles</taxon>
    </lineage>
</organism>
<name>A0A084VJZ3_ANOSI</name>
<keyword evidence="3" id="KW-1185">Reference proteome</keyword>
<dbReference type="EnsemblMetazoa" id="ASIC005622-RA">
    <property type="protein sequence ID" value="ASIC005622-PA"/>
    <property type="gene ID" value="ASIC005622"/>
</dbReference>
<reference evidence="1 3" key="1">
    <citation type="journal article" date="2014" name="BMC Genomics">
        <title>Genome sequence of Anopheles sinensis provides insight into genetics basis of mosquito competence for malaria parasites.</title>
        <authorList>
            <person name="Zhou D."/>
            <person name="Zhang D."/>
            <person name="Ding G."/>
            <person name="Shi L."/>
            <person name="Hou Q."/>
            <person name="Ye Y."/>
            <person name="Xu Y."/>
            <person name="Zhou H."/>
            <person name="Xiong C."/>
            <person name="Li S."/>
            <person name="Yu J."/>
            <person name="Hong S."/>
            <person name="Yu X."/>
            <person name="Zou P."/>
            <person name="Chen C."/>
            <person name="Chang X."/>
            <person name="Wang W."/>
            <person name="Lv Y."/>
            <person name="Sun Y."/>
            <person name="Ma L."/>
            <person name="Shen B."/>
            <person name="Zhu C."/>
        </authorList>
    </citation>
    <scope>NUCLEOTIDE SEQUENCE [LARGE SCALE GENOMIC DNA]</scope>
</reference>
<dbReference type="AlphaFoldDB" id="A0A084VJZ3"/>
<reference evidence="2" key="2">
    <citation type="submission" date="2020-05" db="UniProtKB">
        <authorList>
            <consortium name="EnsemblMetazoa"/>
        </authorList>
    </citation>
    <scope>IDENTIFICATION</scope>
</reference>
<dbReference type="EMBL" id="KE524917">
    <property type="protein sequence ID" value="KFB38287.1"/>
    <property type="molecule type" value="Genomic_DNA"/>
</dbReference>
<dbReference type="VEuPathDB" id="VectorBase:ASIC005622"/>
<protein>
    <submittedName>
        <fullName evidence="1 2">Uncharacterized protein</fullName>
    </submittedName>
</protein>
<dbReference type="EMBL" id="ATLV01013973">
    <property type="status" value="NOT_ANNOTATED_CDS"/>
    <property type="molecule type" value="Genomic_DNA"/>
</dbReference>
<evidence type="ECO:0000313" key="1">
    <source>
        <dbReference type="EMBL" id="KFB38287.1"/>
    </source>
</evidence>
<proteinExistence type="predicted"/>
<accession>A0A084VJZ3</accession>
<sequence length="92" mass="10143">MHRIEGETIFKLTHGTAEACRLEHRFDLGSISARMVWPRFSKRMSAFIHKSSPGFETLQTVGAGSSRIPACLGSQLTSSLASPRPETRHGTM</sequence>
<gene>
    <name evidence="1" type="ORF">ZHAS_00005622</name>
</gene>
<evidence type="ECO:0000313" key="3">
    <source>
        <dbReference type="Proteomes" id="UP000030765"/>
    </source>
</evidence>
<dbReference type="Proteomes" id="UP000030765">
    <property type="component" value="Unassembled WGS sequence"/>
</dbReference>
<evidence type="ECO:0000313" key="2">
    <source>
        <dbReference type="EnsemblMetazoa" id="ASIC005622-PA"/>
    </source>
</evidence>